<accession>A0A8S1NQS1</accession>
<dbReference type="OrthoDB" id="285451at2759"/>
<proteinExistence type="predicted"/>
<reference evidence="1" key="1">
    <citation type="submission" date="2021-01" db="EMBL/GenBank/DDBJ databases">
        <authorList>
            <consortium name="Genoscope - CEA"/>
            <person name="William W."/>
        </authorList>
    </citation>
    <scope>NUCLEOTIDE SEQUENCE</scope>
</reference>
<dbReference type="Proteomes" id="UP000692954">
    <property type="component" value="Unassembled WGS sequence"/>
</dbReference>
<name>A0A8S1NQS1_9CILI</name>
<organism evidence="1 2">
    <name type="scientific">Paramecium sonneborni</name>
    <dbReference type="NCBI Taxonomy" id="65129"/>
    <lineage>
        <taxon>Eukaryota</taxon>
        <taxon>Sar</taxon>
        <taxon>Alveolata</taxon>
        <taxon>Ciliophora</taxon>
        <taxon>Intramacronucleata</taxon>
        <taxon>Oligohymenophorea</taxon>
        <taxon>Peniculida</taxon>
        <taxon>Parameciidae</taxon>
        <taxon>Paramecium</taxon>
    </lineage>
</organism>
<keyword evidence="2" id="KW-1185">Reference proteome</keyword>
<comment type="caution">
    <text evidence="1">The sequence shown here is derived from an EMBL/GenBank/DDBJ whole genome shotgun (WGS) entry which is preliminary data.</text>
</comment>
<dbReference type="AlphaFoldDB" id="A0A8S1NQS1"/>
<gene>
    <name evidence="1" type="ORF">PSON_ATCC_30995.1.T0590150</name>
</gene>
<dbReference type="EMBL" id="CAJJDN010000059">
    <property type="protein sequence ID" value="CAD8092591.1"/>
    <property type="molecule type" value="Genomic_DNA"/>
</dbReference>
<evidence type="ECO:0000313" key="1">
    <source>
        <dbReference type="EMBL" id="CAD8092591.1"/>
    </source>
</evidence>
<evidence type="ECO:0000313" key="2">
    <source>
        <dbReference type="Proteomes" id="UP000692954"/>
    </source>
</evidence>
<sequence>MDLRNKKSQSHHRITSYQFLKCGQFKQELPKLTVPATPRKKNLSLDLLSEVRNYQKQKNVIESGQLTSRGLRQMLKPNKLKWVHQEVKLDSQSLLRNKLTVADFFLNTKKGKTELMPFDLIQSDSLKQFLGRLKCHIKTRKYK</sequence>
<protein>
    <submittedName>
        <fullName evidence="1">Uncharacterized protein</fullName>
    </submittedName>
</protein>